<keyword evidence="9" id="KW-1185">Reference proteome</keyword>
<gene>
    <name evidence="8" type="primary">CG7218</name>
    <name evidence="8" type="ORF">TNCT_69751</name>
</gene>
<feature type="region of interest" description="Disordered" evidence="6">
    <location>
        <begin position="525"/>
        <end position="544"/>
    </location>
</feature>
<feature type="transmembrane region" description="Helical" evidence="7">
    <location>
        <begin position="189"/>
        <end position="209"/>
    </location>
</feature>
<dbReference type="Pfam" id="PF05346">
    <property type="entry name" value="DUF747"/>
    <property type="match status" value="1"/>
</dbReference>
<dbReference type="PANTHER" id="PTHR13317">
    <property type="entry name" value="TRANSMEMBRANE ANTERIOR POSTERIOR TRANSFORMATION PROTEIN 1 HOMOLOG"/>
    <property type="match status" value="1"/>
</dbReference>
<accession>A0A8X6HLE1</accession>
<feature type="compositionally biased region" description="Polar residues" evidence="6">
    <location>
        <begin position="534"/>
        <end position="544"/>
    </location>
</feature>
<evidence type="ECO:0000313" key="8">
    <source>
        <dbReference type="EMBL" id="GFR25844.1"/>
    </source>
</evidence>
<feature type="transmembrane region" description="Helical" evidence="7">
    <location>
        <begin position="395"/>
        <end position="413"/>
    </location>
</feature>
<evidence type="ECO:0000256" key="3">
    <source>
        <dbReference type="ARBA" id="ARBA00022692"/>
    </source>
</evidence>
<feature type="region of interest" description="Disordered" evidence="6">
    <location>
        <begin position="634"/>
        <end position="662"/>
    </location>
</feature>
<evidence type="ECO:0000256" key="5">
    <source>
        <dbReference type="ARBA" id="ARBA00023136"/>
    </source>
</evidence>
<feature type="transmembrane region" description="Helical" evidence="7">
    <location>
        <begin position="164"/>
        <end position="183"/>
    </location>
</feature>
<feature type="transmembrane region" description="Helical" evidence="7">
    <location>
        <begin position="299"/>
        <end position="322"/>
    </location>
</feature>
<feature type="transmembrane region" description="Helical" evidence="7">
    <location>
        <begin position="465"/>
        <end position="488"/>
    </location>
</feature>
<evidence type="ECO:0000256" key="2">
    <source>
        <dbReference type="ARBA" id="ARBA00008803"/>
    </source>
</evidence>
<comment type="caution">
    <text evidence="8">The sequence shown here is derived from an EMBL/GenBank/DDBJ whole genome shotgun (WGS) entry which is preliminary data.</text>
</comment>
<dbReference type="GO" id="GO:0045724">
    <property type="term" value="P:positive regulation of cilium assembly"/>
    <property type="evidence" value="ECO:0007669"/>
    <property type="project" value="TreeGrafter"/>
</dbReference>
<proteinExistence type="inferred from homology"/>
<sequence>MEDTNNDGEKKTGTPYDIENTTMNNDKRLSRVAKVLTDKNFSHLEKQKTVLSVNNEEIFLPLKKSDKEISECSEILKETNVVSLEREKKALLPLASKPSSVEDINVSVNKKKEKEKTDNAVSVIDYLCGELRRGYLLENDEQRFTERREKFYIFFSIPKEIEKFFLYGFFQCVDAFLFIFTFLPLRSVLSIWFLITQTLKLVFSALFGTHHSYRSLQSAEICDLLKVIILSCVSFAMTYIDTSMLYHIVKSQSVIKLYIMFNMLEVFDKLFSSFGQDILDALYWTATEPRGRKREHFGLLPHLCISLIYVFTHSLIVLAQATTLNVAINAQNKALLTIMLSNNFCELKSMVFKKFEKNNLFHMSCSDVRERFHYLILLFIVVIQTMKEYNWSYDQFMVFLPSCISVVLAEIFVDWTKHGFITRFNEINLEVYQDYTVSLAYDLASCKLKNAFADHSDLISRRMGLIPLPLGALVLRVVSGSIPIVGFWSYSCLFLVYLCLVSAKVGISIILLGKACDEIEMHRNTQKEKMPQPRQCNSLPSSCHHSTEDLTKLAQAKSMPQSQSASASSSIADITARAEILQKTLEPNPLFSNSTVSLNSLGMNENVFVNEQFSGSKLEPGAPRWKATATFGGILRTSGDTEPVKRRTSLQEKVEFSEDSKS</sequence>
<keyword evidence="5 7" id="KW-0472">Membrane</keyword>
<dbReference type="PANTHER" id="PTHR13317:SF4">
    <property type="entry name" value="TRANSMEMBRANE ANTERIOR POSTERIOR TRANSFORMATION PROTEIN 1 HOMOLOG"/>
    <property type="match status" value="1"/>
</dbReference>
<evidence type="ECO:0000256" key="1">
    <source>
        <dbReference type="ARBA" id="ARBA00004141"/>
    </source>
</evidence>
<evidence type="ECO:0000256" key="7">
    <source>
        <dbReference type="SAM" id="Phobius"/>
    </source>
</evidence>
<protein>
    <submittedName>
        <fullName evidence="8">Protein TAPT1 homolog</fullName>
    </submittedName>
</protein>
<dbReference type="OrthoDB" id="29023at2759"/>
<comment type="similarity">
    <text evidence="2">Belongs to the TAPT1 family.</text>
</comment>
<keyword evidence="3 7" id="KW-0812">Transmembrane</keyword>
<feature type="transmembrane region" description="Helical" evidence="7">
    <location>
        <begin position="221"/>
        <end position="240"/>
    </location>
</feature>
<dbReference type="GO" id="GO:0005789">
    <property type="term" value="C:endoplasmic reticulum membrane"/>
    <property type="evidence" value="ECO:0007669"/>
    <property type="project" value="TreeGrafter"/>
</dbReference>
<dbReference type="InterPro" id="IPR008010">
    <property type="entry name" value="Tatp1"/>
</dbReference>
<keyword evidence="4 7" id="KW-1133">Transmembrane helix</keyword>
<dbReference type="GO" id="GO:0036064">
    <property type="term" value="C:ciliary basal body"/>
    <property type="evidence" value="ECO:0007669"/>
    <property type="project" value="TreeGrafter"/>
</dbReference>
<dbReference type="AlphaFoldDB" id="A0A8X6HLE1"/>
<dbReference type="Proteomes" id="UP000887116">
    <property type="component" value="Unassembled WGS sequence"/>
</dbReference>
<reference evidence="8" key="1">
    <citation type="submission" date="2020-07" db="EMBL/GenBank/DDBJ databases">
        <title>Multicomponent nature underlies the extraordinary mechanical properties of spider dragline silk.</title>
        <authorList>
            <person name="Kono N."/>
            <person name="Nakamura H."/>
            <person name="Mori M."/>
            <person name="Yoshida Y."/>
            <person name="Ohtoshi R."/>
            <person name="Malay A.D."/>
            <person name="Moran D.A.P."/>
            <person name="Tomita M."/>
            <person name="Numata K."/>
            <person name="Arakawa K."/>
        </authorList>
    </citation>
    <scope>NUCLEOTIDE SEQUENCE</scope>
</reference>
<evidence type="ECO:0000256" key="4">
    <source>
        <dbReference type="ARBA" id="ARBA00022989"/>
    </source>
</evidence>
<organism evidence="8 9">
    <name type="scientific">Trichonephila clavata</name>
    <name type="common">Joro spider</name>
    <name type="synonym">Nephila clavata</name>
    <dbReference type="NCBI Taxonomy" id="2740835"/>
    <lineage>
        <taxon>Eukaryota</taxon>
        <taxon>Metazoa</taxon>
        <taxon>Ecdysozoa</taxon>
        <taxon>Arthropoda</taxon>
        <taxon>Chelicerata</taxon>
        <taxon>Arachnida</taxon>
        <taxon>Araneae</taxon>
        <taxon>Araneomorphae</taxon>
        <taxon>Entelegynae</taxon>
        <taxon>Araneoidea</taxon>
        <taxon>Nephilidae</taxon>
        <taxon>Trichonephila</taxon>
    </lineage>
</organism>
<evidence type="ECO:0000256" key="6">
    <source>
        <dbReference type="SAM" id="MobiDB-lite"/>
    </source>
</evidence>
<dbReference type="EMBL" id="BMAO01018765">
    <property type="protein sequence ID" value="GFR25844.1"/>
    <property type="molecule type" value="Genomic_DNA"/>
</dbReference>
<feature type="transmembrane region" description="Helical" evidence="7">
    <location>
        <begin position="372"/>
        <end position="389"/>
    </location>
</feature>
<feature type="compositionally biased region" description="Basic and acidic residues" evidence="6">
    <location>
        <begin position="642"/>
        <end position="662"/>
    </location>
</feature>
<comment type="subcellular location">
    <subcellularLocation>
        <location evidence="1">Membrane</location>
        <topology evidence="1">Multi-pass membrane protein</topology>
    </subcellularLocation>
</comment>
<feature type="region of interest" description="Disordered" evidence="6">
    <location>
        <begin position="1"/>
        <end position="25"/>
    </location>
</feature>
<feature type="transmembrane region" description="Helical" evidence="7">
    <location>
        <begin position="494"/>
        <end position="513"/>
    </location>
</feature>
<name>A0A8X6HLE1_TRICU</name>
<evidence type="ECO:0000313" key="9">
    <source>
        <dbReference type="Proteomes" id="UP000887116"/>
    </source>
</evidence>